<name>A0A372LV20_9ACTN</name>
<keyword evidence="2" id="KW-1133">Transmembrane helix</keyword>
<accession>A0A372LV20</accession>
<organism evidence="3 4">
    <name type="scientific">Streptomyces triticagri</name>
    <dbReference type="NCBI Taxonomy" id="2293568"/>
    <lineage>
        <taxon>Bacteria</taxon>
        <taxon>Bacillati</taxon>
        <taxon>Actinomycetota</taxon>
        <taxon>Actinomycetes</taxon>
        <taxon>Kitasatosporales</taxon>
        <taxon>Streptomycetaceae</taxon>
        <taxon>Streptomyces</taxon>
    </lineage>
</organism>
<dbReference type="EMBL" id="QUAK01000238">
    <property type="protein sequence ID" value="RFU82389.1"/>
    <property type="molecule type" value="Genomic_DNA"/>
</dbReference>
<keyword evidence="2" id="KW-0812">Transmembrane</keyword>
<evidence type="ECO:0000256" key="2">
    <source>
        <dbReference type="SAM" id="Phobius"/>
    </source>
</evidence>
<proteinExistence type="predicted"/>
<keyword evidence="4" id="KW-1185">Reference proteome</keyword>
<comment type="caution">
    <text evidence="3">The sequence shown here is derived from an EMBL/GenBank/DDBJ whole genome shotgun (WGS) entry which is preliminary data.</text>
</comment>
<gene>
    <name evidence="3" type="ORF">DY218_33360</name>
</gene>
<evidence type="ECO:0000313" key="3">
    <source>
        <dbReference type="EMBL" id="RFU82389.1"/>
    </source>
</evidence>
<dbReference type="AlphaFoldDB" id="A0A372LV20"/>
<sequence>MPRPTAAQLAFGSATVVFSTLAMLLLSGATSALGAAVVAVAGLGLGLLVAVTVPARPRAATRTVAPLPVASSVEPAPRTRRTEGERVSALHR</sequence>
<protein>
    <submittedName>
        <fullName evidence="3">Uncharacterized protein</fullName>
    </submittedName>
</protein>
<feature type="transmembrane region" description="Helical" evidence="2">
    <location>
        <begin position="7"/>
        <end position="26"/>
    </location>
</feature>
<feature type="compositionally biased region" description="Basic and acidic residues" evidence="1">
    <location>
        <begin position="80"/>
        <end position="92"/>
    </location>
</feature>
<reference evidence="3 4" key="1">
    <citation type="submission" date="2018-08" db="EMBL/GenBank/DDBJ databases">
        <title>Isolation, diversity and antifungal activity of Actinobacteria from wheat.</title>
        <authorList>
            <person name="Han C."/>
        </authorList>
    </citation>
    <scope>NUCLEOTIDE SEQUENCE [LARGE SCALE GENOMIC DNA]</scope>
    <source>
        <strain evidence="3 4">NEAU-YY421</strain>
    </source>
</reference>
<evidence type="ECO:0000256" key="1">
    <source>
        <dbReference type="SAM" id="MobiDB-lite"/>
    </source>
</evidence>
<dbReference type="RefSeq" id="WP_128559905.1">
    <property type="nucleotide sequence ID" value="NZ_QUAK01000238.1"/>
</dbReference>
<evidence type="ECO:0000313" key="4">
    <source>
        <dbReference type="Proteomes" id="UP000263094"/>
    </source>
</evidence>
<keyword evidence="2" id="KW-0472">Membrane</keyword>
<feature type="transmembrane region" description="Helical" evidence="2">
    <location>
        <begin position="32"/>
        <end position="53"/>
    </location>
</feature>
<feature type="region of interest" description="Disordered" evidence="1">
    <location>
        <begin position="69"/>
        <end position="92"/>
    </location>
</feature>
<dbReference type="Proteomes" id="UP000263094">
    <property type="component" value="Unassembled WGS sequence"/>
</dbReference>